<dbReference type="Gene3D" id="3.60.15.10">
    <property type="entry name" value="Ribonuclease Z/Hydroxyacylglutathione hydrolase-like"/>
    <property type="match status" value="1"/>
</dbReference>
<evidence type="ECO:0000313" key="1">
    <source>
        <dbReference type="EMBL" id="UUI73855.1"/>
    </source>
</evidence>
<dbReference type="InterPro" id="IPR036866">
    <property type="entry name" value="RibonucZ/Hydroxyglut_hydro"/>
</dbReference>
<protein>
    <submittedName>
        <fullName evidence="1">MBL fold metallo-hydrolase</fullName>
    </submittedName>
</protein>
<reference evidence="1 2" key="1">
    <citation type="submission" date="2022-07" db="EMBL/GenBank/DDBJ databases">
        <title>Novel species in genus cellulomonas.</title>
        <authorList>
            <person name="Ye L."/>
        </authorList>
    </citation>
    <scope>NUCLEOTIDE SEQUENCE [LARGE SCALE GENOMIC DNA]</scope>
    <source>
        <strain evidence="2">zg-Y338</strain>
    </source>
</reference>
<organism evidence="1 2">
    <name type="scientific">Cellulomonas chengniuliangii</name>
    <dbReference type="NCBI Taxonomy" id="2968084"/>
    <lineage>
        <taxon>Bacteria</taxon>
        <taxon>Bacillati</taxon>
        <taxon>Actinomycetota</taxon>
        <taxon>Actinomycetes</taxon>
        <taxon>Micrococcales</taxon>
        <taxon>Cellulomonadaceae</taxon>
        <taxon>Cellulomonas</taxon>
    </lineage>
</organism>
<dbReference type="Proteomes" id="UP001316189">
    <property type="component" value="Chromosome"/>
</dbReference>
<evidence type="ECO:0000313" key="2">
    <source>
        <dbReference type="Proteomes" id="UP001316189"/>
    </source>
</evidence>
<dbReference type="RefSeq" id="WP_227569167.1">
    <property type="nucleotide sequence ID" value="NZ_CP101988.1"/>
</dbReference>
<dbReference type="InterPro" id="IPR050114">
    <property type="entry name" value="UPF0173_UPF0282_UlaG_hydrolase"/>
</dbReference>
<dbReference type="PANTHER" id="PTHR43546">
    <property type="entry name" value="UPF0173 METAL-DEPENDENT HYDROLASE MJ1163-RELATED"/>
    <property type="match status" value="1"/>
</dbReference>
<dbReference type="SUPFAM" id="SSF56281">
    <property type="entry name" value="Metallo-hydrolase/oxidoreductase"/>
    <property type="match status" value="1"/>
</dbReference>
<proteinExistence type="predicted"/>
<gene>
    <name evidence="1" type="ORF">NP064_08315</name>
</gene>
<accession>A0ABY5KXI2</accession>
<dbReference type="Pfam" id="PF13483">
    <property type="entry name" value="Lactamase_B_3"/>
    <property type="match status" value="1"/>
</dbReference>
<keyword evidence="2" id="KW-1185">Reference proteome</keyword>
<sequence>MASELTAWGHSCIRLERDGMRLVIDPGRLSAPDALTGAAGVLVTHEHSDHVDMSMLRQSLDVDPDLQVWGPPSVIIALSDGTAGDERLHGVTAGARIEAVGFDVEVLGEWHAVVYPTIPRVVNVAYLIDGALLHPGDSFTVPADRVVGTLLAPVAGPWMKIVEAVDFIHEIAPRTVVPIHDATLSPAGKALVDRLVHQLCPDVEYHRLPAADALPVL</sequence>
<dbReference type="EMBL" id="CP101988">
    <property type="protein sequence ID" value="UUI73855.1"/>
    <property type="molecule type" value="Genomic_DNA"/>
</dbReference>
<name>A0ABY5KXI2_9CELL</name>
<dbReference type="PANTHER" id="PTHR43546:SF3">
    <property type="entry name" value="UPF0173 METAL-DEPENDENT HYDROLASE MJ1163"/>
    <property type="match status" value="1"/>
</dbReference>